<keyword evidence="10" id="KW-0862">Zinc</keyword>
<comment type="caution">
    <text evidence="21">The sequence shown here is derived from an EMBL/GenBank/DDBJ whole genome shotgun (WGS) entry which is preliminary data.</text>
</comment>
<evidence type="ECO:0000256" key="5">
    <source>
        <dbReference type="ARBA" id="ARBA00022679"/>
    </source>
</evidence>
<keyword evidence="7" id="KW-0479">Metal-binding</keyword>
<evidence type="ECO:0000256" key="8">
    <source>
        <dbReference type="ARBA" id="ARBA00022771"/>
    </source>
</evidence>
<keyword evidence="13 19" id="KW-0472">Membrane</keyword>
<dbReference type="EC" id="2.3.2.36" evidence="17"/>
<keyword evidence="22" id="KW-1185">Reference proteome</keyword>
<evidence type="ECO:0000256" key="17">
    <source>
        <dbReference type="ARBA" id="ARBA00034523"/>
    </source>
</evidence>
<feature type="transmembrane region" description="Helical" evidence="19">
    <location>
        <begin position="187"/>
        <end position="205"/>
    </location>
</feature>
<dbReference type="InterPro" id="IPR013083">
    <property type="entry name" value="Znf_RING/FYVE/PHD"/>
</dbReference>
<evidence type="ECO:0000256" key="1">
    <source>
        <dbReference type="ARBA" id="ARBA00004585"/>
    </source>
</evidence>
<evidence type="ECO:0000256" key="12">
    <source>
        <dbReference type="ARBA" id="ARBA00022989"/>
    </source>
</evidence>
<feature type="transmembrane region" description="Helical" evidence="19">
    <location>
        <begin position="132"/>
        <end position="149"/>
    </location>
</feature>
<dbReference type="Gene3D" id="3.30.40.10">
    <property type="entry name" value="Zinc/RING finger domain, C3HC4 (zinc finger)"/>
    <property type="match status" value="1"/>
</dbReference>
<dbReference type="EMBL" id="CAWYQH010000001">
    <property type="protein sequence ID" value="CAK8671028.1"/>
    <property type="molecule type" value="Genomic_DNA"/>
</dbReference>
<evidence type="ECO:0000313" key="21">
    <source>
        <dbReference type="EMBL" id="CAK8671028.1"/>
    </source>
</evidence>
<keyword evidence="14" id="KW-0576">Peroxisome</keyword>
<keyword evidence="8 18" id="KW-0863">Zinc-finger</keyword>
<evidence type="ECO:0000256" key="13">
    <source>
        <dbReference type="ARBA" id="ARBA00023136"/>
    </source>
</evidence>
<dbReference type="PANTHER" id="PTHR48178">
    <property type="entry name" value="PEROXISOME BIOGENESIS FACTOR 2"/>
    <property type="match status" value="1"/>
</dbReference>
<keyword evidence="12 19" id="KW-1133">Transmembrane helix</keyword>
<keyword evidence="6 19" id="KW-0812">Transmembrane</keyword>
<dbReference type="Proteomes" id="UP001642483">
    <property type="component" value="Unassembled WGS sequence"/>
</dbReference>
<evidence type="ECO:0000256" key="10">
    <source>
        <dbReference type="ARBA" id="ARBA00022833"/>
    </source>
</evidence>
<comment type="subcellular location">
    <subcellularLocation>
        <location evidence="1">Peroxisome membrane</location>
        <topology evidence="1">Multi-pass membrane protein</topology>
    </subcellularLocation>
</comment>
<evidence type="ECO:0000256" key="9">
    <source>
        <dbReference type="ARBA" id="ARBA00022786"/>
    </source>
</evidence>
<name>A0ABP0EZB3_CLALP</name>
<comment type="catalytic activity">
    <reaction evidence="16">
        <text>[E2 ubiquitin-conjugating enzyme]-S-ubiquitinyl-L-cysteine + [acceptor protein]-L-cysteine = [E2 ubiquitin-conjugating enzyme]-L-cysteine + [acceptor protein]-S-ubiquitinyl-L-cysteine.</text>
        <dbReference type="EC" id="2.3.2.36"/>
    </reaction>
</comment>
<dbReference type="InterPro" id="IPR001841">
    <property type="entry name" value="Znf_RING"/>
</dbReference>
<organism evidence="21 22">
    <name type="scientific">Clavelina lepadiformis</name>
    <name type="common">Light-bulb sea squirt</name>
    <name type="synonym">Ascidia lepadiformis</name>
    <dbReference type="NCBI Taxonomy" id="159417"/>
    <lineage>
        <taxon>Eukaryota</taxon>
        <taxon>Metazoa</taxon>
        <taxon>Chordata</taxon>
        <taxon>Tunicata</taxon>
        <taxon>Ascidiacea</taxon>
        <taxon>Aplousobranchia</taxon>
        <taxon>Clavelinidae</taxon>
        <taxon>Clavelina</taxon>
    </lineage>
</organism>
<evidence type="ECO:0000256" key="19">
    <source>
        <dbReference type="SAM" id="Phobius"/>
    </source>
</evidence>
<keyword evidence="5" id="KW-0808">Transferase</keyword>
<dbReference type="PANTHER" id="PTHR48178:SF1">
    <property type="entry name" value="PEROXISOME BIOGENESIS FACTOR 2"/>
    <property type="match status" value="1"/>
</dbReference>
<evidence type="ECO:0000256" key="18">
    <source>
        <dbReference type="PROSITE-ProRule" id="PRU00175"/>
    </source>
</evidence>
<evidence type="ECO:0000256" key="2">
    <source>
        <dbReference type="ARBA" id="ARBA00004906"/>
    </source>
</evidence>
<feature type="domain" description="RING-type" evidence="20">
    <location>
        <begin position="230"/>
        <end position="271"/>
    </location>
</feature>
<keyword evidence="9" id="KW-0833">Ubl conjugation pathway</keyword>
<keyword evidence="11" id="KW-0653">Protein transport</keyword>
<evidence type="ECO:0000256" key="6">
    <source>
        <dbReference type="ARBA" id="ARBA00022692"/>
    </source>
</evidence>
<dbReference type="InterPro" id="IPR006845">
    <property type="entry name" value="Pex_N"/>
</dbReference>
<accession>A0ABP0EZB3</accession>
<evidence type="ECO:0000259" key="20">
    <source>
        <dbReference type="PROSITE" id="PS50089"/>
    </source>
</evidence>
<keyword evidence="4" id="KW-0813">Transport</keyword>
<evidence type="ECO:0000256" key="16">
    <source>
        <dbReference type="ARBA" id="ARBA00034438"/>
    </source>
</evidence>
<dbReference type="InterPro" id="IPR025654">
    <property type="entry name" value="PEX2/10"/>
</dbReference>
<gene>
    <name evidence="21" type="ORF">CVLEPA_LOCUS54</name>
</gene>
<comment type="pathway">
    <text evidence="2">Protein modification; protein ubiquitination.</text>
</comment>
<evidence type="ECO:0000256" key="11">
    <source>
        <dbReference type="ARBA" id="ARBA00022927"/>
    </source>
</evidence>
<comment type="similarity">
    <text evidence="3">Belongs to the pex2/pex10/pex12 family.</text>
</comment>
<evidence type="ECO:0000256" key="3">
    <source>
        <dbReference type="ARBA" id="ARBA00008704"/>
    </source>
</evidence>
<evidence type="ECO:0000256" key="7">
    <source>
        <dbReference type="ARBA" id="ARBA00022723"/>
    </source>
</evidence>
<sequence length="289" mass="33198">MMDNKSPIPALRVAQLDTNELDESVIKLMSDQLHVCCKYKIWKFDLLRVEPHLRAALYGILLYETLWKKQQSIGQRLLGLRYGDSVTLSPPSKFKSSLLHIALLLEYWLKATNNAETSFVLKHRHLLTLSKLISGTIKLFALLNFLLFLRRGFFHKILLRLLGLRTIYADPNPRERNITFQTMSRELLWHGFAETGVFFLSLVNVRKFQQRMTRFFLGTASDPAKLVDMCAFCQSIPTMPYSCDCNNHIFCYYCVASLLKVDADARCPSCNDPIGCIRPLDVGKVLIET</sequence>
<protein>
    <recommendedName>
        <fullName evidence="17">RING-type E3 ubiquitin transferase (cysteine targeting)</fullName>
        <ecNumber evidence="17">2.3.2.36</ecNumber>
    </recommendedName>
    <alternativeName>
        <fullName evidence="15">Peroxin-2</fullName>
    </alternativeName>
</protein>
<dbReference type="Pfam" id="PF04757">
    <property type="entry name" value="Pex2_Pex12"/>
    <property type="match status" value="1"/>
</dbReference>
<reference evidence="21 22" key="1">
    <citation type="submission" date="2024-02" db="EMBL/GenBank/DDBJ databases">
        <authorList>
            <person name="Daric V."/>
            <person name="Darras S."/>
        </authorList>
    </citation>
    <scope>NUCLEOTIDE SEQUENCE [LARGE SCALE GENOMIC DNA]</scope>
</reference>
<dbReference type="SUPFAM" id="SSF57850">
    <property type="entry name" value="RING/U-box"/>
    <property type="match status" value="1"/>
</dbReference>
<evidence type="ECO:0000256" key="4">
    <source>
        <dbReference type="ARBA" id="ARBA00022448"/>
    </source>
</evidence>
<evidence type="ECO:0000313" key="22">
    <source>
        <dbReference type="Proteomes" id="UP001642483"/>
    </source>
</evidence>
<evidence type="ECO:0000256" key="14">
    <source>
        <dbReference type="ARBA" id="ARBA00023140"/>
    </source>
</evidence>
<dbReference type="PROSITE" id="PS50089">
    <property type="entry name" value="ZF_RING_2"/>
    <property type="match status" value="1"/>
</dbReference>
<proteinExistence type="inferred from homology"/>
<evidence type="ECO:0000256" key="15">
    <source>
        <dbReference type="ARBA" id="ARBA00032511"/>
    </source>
</evidence>